<dbReference type="EMBL" id="FNTI01000001">
    <property type="protein sequence ID" value="SED06853.1"/>
    <property type="molecule type" value="Genomic_DNA"/>
</dbReference>
<evidence type="ECO:0000313" key="1">
    <source>
        <dbReference type="EMBL" id="SED06853.1"/>
    </source>
</evidence>
<organism evidence="1 2">
    <name type="scientific">Bradyrhizobium lablabi</name>
    <dbReference type="NCBI Taxonomy" id="722472"/>
    <lineage>
        <taxon>Bacteria</taxon>
        <taxon>Pseudomonadati</taxon>
        <taxon>Pseudomonadota</taxon>
        <taxon>Alphaproteobacteria</taxon>
        <taxon>Hyphomicrobiales</taxon>
        <taxon>Nitrobacteraceae</taxon>
        <taxon>Bradyrhizobium</taxon>
    </lineage>
</organism>
<proteinExistence type="predicted"/>
<accession>A0A1M6Y5C8</accession>
<evidence type="ECO:0000313" key="2">
    <source>
        <dbReference type="Proteomes" id="UP000183208"/>
    </source>
</evidence>
<sequence length="312" mass="33118">MPASRVIIAIALLGGIQGAEAHGIAGNRFFPGTLTFDDPAVADEAILPLVSSSKHPGDGGDVVDNRINWTFFRLLTPTIGVGIDSGGIYRNWGTAQRSGFDTTNLTVKGEVFRDNPHEMLVSAGLSWGIGHSGGQGVGANAPDTIKPGIFFGKGFGDLPDSVAWLRPFGITGAVVLEHPTSPVSINDGIDPLTRRLGPLPGPSVDILHWGFAIEFSTLYLTNRFTGCPPREEPLNQWVPLVEFAFDSPRGQKTIATVNPGLSYVAVTWQAAVEAIIPLNSSAGRTVGGRAQLLFFLDDLIPSLFARPLLVGK</sequence>
<gene>
    <name evidence="1" type="ORF">SAMN05444171_3033</name>
</gene>
<protein>
    <recommendedName>
        <fullName evidence="3">MetA-pathway of phenol degradation</fullName>
    </recommendedName>
</protein>
<reference evidence="1 2" key="1">
    <citation type="submission" date="2016-10" db="EMBL/GenBank/DDBJ databases">
        <authorList>
            <person name="de Groot N.N."/>
        </authorList>
    </citation>
    <scope>NUCLEOTIDE SEQUENCE [LARGE SCALE GENOMIC DNA]</scope>
    <source>
        <strain evidence="1 2">GAS522</strain>
    </source>
</reference>
<evidence type="ECO:0008006" key="3">
    <source>
        <dbReference type="Google" id="ProtNLM"/>
    </source>
</evidence>
<dbReference type="OrthoDB" id="7252930at2"/>
<dbReference type="Proteomes" id="UP000183208">
    <property type="component" value="Unassembled WGS sequence"/>
</dbReference>
<name>A0A1M6Y5C8_9BRAD</name>
<dbReference type="AlphaFoldDB" id="A0A1M6Y5C8"/>